<dbReference type="PANTHER" id="PTHR43673:SF12">
    <property type="entry name" value="PROTEIN DRGA"/>
    <property type="match status" value="1"/>
</dbReference>
<protein>
    <submittedName>
        <fullName evidence="4">Nitroreductase family protein</fullName>
    </submittedName>
</protein>
<keyword evidence="2" id="KW-0560">Oxidoreductase</keyword>
<dbReference type="PANTHER" id="PTHR43673">
    <property type="entry name" value="NAD(P)H NITROREDUCTASE YDGI-RELATED"/>
    <property type="match status" value="1"/>
</dbReference>
<dbReference type="InterPro" id="IPR029479">
    <property type="entry name" value="Nitroreductase"/>
</dbReference>
<dbReference type="EMBL" id="CP021376">
    <property type="protein sequence ID" value="ART80483.1"/>
    <property type="molecule type" value="Genomic_DNA"/>
</dbReference>
<dbReference type="KEGG" id="ocm:CBP12_10310"/>
<evidence type="ECO:0000313" key="4">
    <source>
        <dbReference type="EMBL" id="ART80483.1"/>
    </source>
</evidence>
<dbReference type="Pfam" id="PF00881">
    <property type="entry name" value="Nitroreductase"/>
    <property type="match status" value="1"/>
</dbReference>
<sequence length="202" mass="23034">MHTLDAITTRRAVKQYDAAFIMPEADIKQLFHCMLQAPTAFNLQHWRFVQVEDRQLRAEMRKAAGDQAQVTDASLLLVLCADTQAWQRNPAHCWRHAPINTQDLMLSMIHGFYENQPQLQRDEAIRSIGMVAQTAMLAAKAMGYDSCPMIGFDTQRVSELIQLPDDHVIGMMLTIGKADKEAWPKPGQLSLENVRVLDRFQR</sequence>
<keyword evidence="5" id="KW-1185">Reference proteome</keyword>
<gene>
    <name evidence="4" type="ORF">CBP12_10310</name>
</gene>
<evidence type="ECO:0000256" key="1">
    <source>
        <dbReference type="ARBA" id="ARBA00007118"/>
    </source>
</evidence>
<evidence type="ECO:0000259" key="3">
    <source>
        <dbReference type="Pfam" id="PF00881"/>
    </source>
</evidence>
<dbReference type="AlphaFoldDB" id="A0A1Y0CYR8"/>
<proteinExistence type="inferred from homology"/>
<evidence type="ECO:0000313" key="5">
    <source>
        <dbReference type="Proteomes" id="UP000243793"/>
    </source>
</evidence>
<name>A0A1Y0CYR8_9GAMM</name>
<dbReference type="OrthoDB" id="9809288at2"/>
<dbReference type="GO" id="GO:0016491">
    <property type="term" value="F:oxidoreductase activity"/>
    <property type="evidence" value="ECO:0007669"/>
    <property type="project" value="UniProtKB-KW"/>
</dbReference>
<reference evidence="5" key="1">
    <citation type="submission" date="2017-05" db="EMBL/GenBank/DDBJ databases">
        <authorList>
            <person name="Sung H."/>
        </authorList>
    </citation>
    <scope>NUCLEOTIDE SEQUENCE [LARGE SCALE GENOMIC DNA]</scope>
    <source>
        <strain evidence="5">AMac2203</strain>
    </source>
</reference>
<dbReference type="CDD" id="cd02137">
    <property type="entry name" value="MhqN-like"/>
    <property type="match status" value="1"/>
</dbReference>
<dbReference type="Gene3D" id="3.40.109.10">
    <property type="entry name" value="NADH Oxidase"/>
    <property type="match status" value="1"/>
</dbReference>
<feature type="domain" description="Nitroreductase" evidence="3">
    <location>
        <begin position="7"/>
        <end position="177"/>
    </location>
</feature>
<dbReference type="RefSeq" id="WP_086964351.1">
    <property type="nucleotide sequence ID" value="NZ_CP021376.1"/>
</dbReference>
<dbReference type="SUPFAM" id="SSF55469">
    <property type="entry name" value="FMN-dependent nitroreductase-like"/>
    <property type="match status" value="1"/>
</dbReference>
<comment type="similarity">
    <text evidence="1">Belongs to the nitroreductase family.</text>
</comment>
<organism evidence="4 5">
    <name type="scientific">Oceanisphaera avium</name>
    <dbReference type="NCBI Taxonomy" id="1903694"/>
    <lineage>
        <taxon>Bacteria</taxon>
        <taxon>Pseudomonadati</taxon>
        <taxon>Pseudomonadota</taxon>
        <taxon>Gammaproteobacteria</taxon>
        <taxon>Aeromonadales</taxon>
        <taxon>Aeromonadaceae</taxon>
        <taxon>Oceanisphaera</taxon>
    </lineage>
</organism>
<accession>A0A1Y0CYR8</accession>
<dbReference type="Proteomes" id="UP000243793">
    <property type="component" value="Chromosome"/>
</dbReference>
<evidence type="ECO:0000256" key="2">
    <source>
        <dbReference type="ARBA" id="ARBA00023002"/>
    </source>
</evidence>
<dbReference type="InterPro" id="IPR000415">
    <property type="entry name" value="Nitroreductase-like"/>
</dbReference>